<comment type="subcellular location">
    <subcellularLocation>
        <location evidence="1">Nucleus</location>
    </subcellularLocation>
</comment>
<dbReference type="AlphaFoldDB" id="A0AAV8VM14"/>
<dbReference type="GO" id="GO:0019185">
    <property type="term" value="C:snRNA-activating protein complex"/>
    <property type="evidence" value="ECO:0007669"/>
    <property type="project" value="TreeGrafter"/>
</dbReference>
<keyword evidence="12" id="KW-1185">Reference proteome</keyword>
<evidence type="ECO:0000256" key="3">
    <source>
        <dbReference type="ARBA" id="ARBA00013634"/>
    </source>
</evidence>
<dbReference type="GO" id="GO:0042796">
    <property type="term" value="P:snRNA transcription by RNA polymerase III"/>
    <property type="evidence" value="ECO:0007669"/>
    <property type="project" value="TreeGrafter"/>
</dbReference>
<gene>
    <name evidence="11" type="ORF">NQ315_015433</name>
</gene>
<dbReference type="GO" id="GO:0000978">
    <property type="term" value="F:RNA polymerase II cis-regulatory region sequence-specific DNA binding"/>
    <property type="evidence" value="ECO:0007669"/>
    <property type="project" value="TreeGrafter"/>
</dbReference>
<evidence type="ECO:0000256" key="10">
    <source>
        <dbReference type="ARBA" id="ARBA00029606"/>
    </source>
</evidence>
<name>A0AAV8VM14_9CUCU</name>
<dbReference type="GO" id="GO:0003681">
    <property type="term" value="F:bent DNA binding"/>
    <property type="evidence" value="ECO:0007669"/>
    <property type="project" value="TreeGrafter"/>
</dbReference>
<reference evidence="11 12" key="1">
    <citation type="journal article" date="2023" name="Insect Mol. Biol.">
        <title>Genome sequencing provides insights into the evolution of gene families encoding plant cell wall-degrading enzymes in longhorned beetles.</title>
        <authorList>
            <person name="Shin N.R."/>
            <person name="Okamura Y."/>
            <person name="Kirsch R."/>
            <person name="Pauchet Y."/>
        </authorList>
    </citation>
    <scope>NUCLEOTIDE SEQUENCE [LARGE SCALE GENOMIC DNA]</scope>
    <source>
        <strain evidence="11">EAD_L_NR</strain>
    </source>
</reference>
<comment type="similarity">
    <text evidence="2">Belongs to the SNAPC3/SRD2 family.</text>
</comment>
<keyword evidence="6" id="KW-0804">Transcription</keyword>
<evidence type="ECO:0000313" key="12">
    <source>
        <dbReference type="Proteomes" id="UP001159042"/>
    </source>
</evidence>
<keyword evidence="5" id="KW-0238">DNA-binding</keyword>
<comment type="subunit">
    <text evidence="9">Part of the SNAPc complex composed of 5 subunits: SNAPC1, SNAPC2, SNAPC3, SNAPC4 and SNAPC5. SNAPC3 interacts with SNAPC1.</text>
</comment>
<dbReference type="InterPro" id="IPR022042">
    <property type="entry name" value="snRNA-activating_su3"/>
</dbReference>
<evidence type="ECO:0000256" key="2">
    <source>
        <dbReference type="ARBA" id="ARBA00010410"/>
    </source>
</evidence>
<keyword evidence="7" id="KW-0539">Nucleus</keyword>
<organism evidence="11 12">
    <name type="scientific">Exocentrus adspersus</name>
    <dbReference type="NCBI Taxonomy" id="1586481"/>
    <lineage>
        <taxon>Eukaryota</taxon>
        <taxon>Metazoa</taxon>
        <taxon>Ecdysozoa</taxon>
        <taxon>Arthropoda</taxon>
        <taxon>Hexapoda</taxon>
        <taxon>Insecta</taxon>
        <taxon>Pterygota</taxon>
        <taxon>Neoptera</taxon>
        <taxon>Endopterygota</taxon>
        <taxon>Coleoptera</taxon>
        <taxon>Polyphaga</taxon>
        <taxon>Cucujiformia</taxon>
        <taxon>Chrysomeloidea</taxon>
        <taxon>Cerambycidae</taxon>
        <taxon>Lamiinae</taxon>
        <taxon>Acanthocinini</taxon>
        <taxon>Exocentrus</taxon>
    </lineage>
</organism>
<evidence type="ECO:0000256" key="8">
    <source>
        <dbReference type="ARBA" id="ARBA00025193"/>
    </source>
</evidence>
<dbReference type="PANTHER" id="PTHR13421:SF16">
    <property type="entry name" value="SNRNA-ACTIVATING PROTEIN COMPLEX SUBUNIT 3"/>
    <property type="match status" value="1"/>
</dbReference>
<accession>A0AAV8VM14</accession>
<comment type="caution">
    <text evidence="11">The sequence shown here is derived from an EMBL/GenBank/DDBJ whole genome shotgun (WGS) entry which is preliminary data.</text>
</comment>
<dbReference type="GO" id="GO:0001006">
    <property type="term" value="F:RNA polymerase III type 3 promoter sequence-specific DNA binding"/>
    <property type="evidence" value="ECO:0007669"/>
    <property type="project" value="TreeGrafter"/>
</dbReference>
<sequence>MEAIYEPKSFKASEHIAIEDYFKSYSELCQFADALPESVCLDQSDYLSKIGKLMNINISETELENLDRICGINALTLRDEPNYLPMEVPKNLHTRSKLEKMYPTNSSARMLNVVTYSGVLKRKFNYASDFKIGSKRFIKTGTVSSNRSVLCDMKPGTNFIYSIIVYRPYYINFNQKNSGERLRFAFEIEALGTNTLAEVADQICCVFNEGLFKEVEDTNVDLKPFMNAKAFYPSQCIYIDGVLYNDFRSPDAIDYSAKIIEWASEKNIGKFKSELMEKASLSCRTLLSTLQPRLGYPYVYMHQGSCEHVFTFSDARLLQPCDCLHSKKYPRMVSISRVYNILCFICNVMNAQWAVLECSKFPHEKVFLCTECCNSYLYVDGKKVTSFKLYPYYDQEMLTRHLQDVNVE</sequence>
<evidence type="ECO:0000256" key="9">
    <source>
        <dbReference type="ARBA" id="ARBA00025958"/>
    </source>
</evidence>
<dbReference type="GO" id="GO:0042795">
    <property type="term" value="P:snRNA transcription by RNA polymerase II"/>
    <property type="evidence" value="ECO:0007669"/>
    <property type="project" value="TreeGrafter"/>
</dbReference>
<proteinExistence type="inferred from homology"/>
<dbReference type="Pfam" id="PF12251">
    <property type="entry name" value="SNAPC3"/>
    <property type="match status" value="1"/>
</dbReference>
<dbReference type="GO" id="GO:0001046">
    <property type="term" value="F:core promoter sequence-specific DNA binding"/>
    <property type="evidence" value="ECO:0007669"/>
    <property type="project" value="TreeGrafter"/>
</dbReference>
<dbReference type="PANTHER" id="PTHR13421">
    <property type="entry name" value="SNRNA-ACTIVATING PROTEIN COMPLEX SUBUNIT 3"/>
    <property type="match status" value="1"/>
</dbReference>
<evidence type="ECO:0000256" key="5">
    <source>
        <dbReference type="ARBA" id="ARBA00023125"/>
    </source>
</evidence>
<dbReference type="Proteomes" id="UP001159042">
    <property type="component" value="Unassembled WGS sequence"/>
</dbReference>
<keyword evidence="4" id="KW-0805">Transcription regulation</keyword>
<protein>
    <recommendedName>
        <fullName evidence="3">snRNA-activating protein complex subunit 3</fullName>
    </recommendedName>
    <alternativeName>
        <fullName evidence="10">Small nuclear RNA-activating complex polypeptide 3</fullName>
    </alternativeName>
</protein>
<evidence type="ECO:0000313" key="11">
    <source>
        <dbReference type="EMBL" id="KAJ8915210.1"/>
    </source>
</evidence>
<evidence type="ECO:0000256" key="7">
    <source>
        <dbReference type="ARBA" id="ARBA00023242"/>
    </source>
</evidence>
<evidence type="ECO:0000256" key="1">
    <source>
        <dbReference type="ARBA" id="ARBA00004123"/>
    </source>
</evidence>
<evidence type="ECO:0000256" key="6">
    <source>
        <dbReference type="ARBA" id="ARBA00023163"/>
    </source>
</evidence>
<dbReference type="GO" id="GO:0005634">
    <property type="term" value="C:nucleus"/>
    <property type="evidence" value="ECO:0007669"/>
    <property type="project" value="UniProtKB-SubCell"/>
</dbReference>
<evidence type="ECO:0000256" key="4">
    <source>
        <dbReference type="ARBA" id="ARBA00023015"/>
    </source>
</evidence>
<dbReference type="EMBL" id="JANEYG010000056">
    <property type="protein sequence ID" value="KAJ8915210.1"/>
    <property type="molecule type" value="Genomic_DNA"/>
</dbReference>
<comment type="function">
    <text evidence="8">Part of the SNAPc complex required for the transcription of both RNA polymerase II and III small-nuclear RNA genes. Binds to the proximal sequence element (PSE), a non-TATA-box basal promoter element common to these 2 types of genes. Recruits TBP and BRF2 to the U6 snRNA TATA box.</text>
</comment>